<evidence type="ECO:0000256" key="1">
    <source>
        <dbReference type="SAM" id="Phobius"/>
    </source>
</evidence>
<accession>A0ABS4QIC1</accession>
<name>A0ABS4QIC1_9NOCA</name>
<gene>
    <name evidence="2" type="ORF">BJ987_003710</name>
</gene>
<feature type="transmembrane region" description="Helical" evidence="1">
    <location>
        <begin position="78"/>
        <end position="96"/>
    </location>
</feature>
<dbReference type="RefSeq" id="WP_209891476.1">
    <property type="nucleotide sequence ID" value="NZ_JAGGMR010000001.1"/>
</dbReference>
<sequence>MTTALRSTHRWPRALFRLSTTLVTTLVLTQAMLAGDFLSGRFESLALHARNGGIVASALLAQTVTAILLWRRAGAPSWPVRTSVIQLVIAAGLIPLGEARMLALHIPVAVGLAVGTALLTTWAWRWER</sequence>
<dbReference type="Proteomes" id="UP001519325">
    <property type="component" value="Unassembled WGS sequence"/>
</dbReference>
<protein>
    <submittedName>
        <fullName evidence="2">Uncharacterized protein</fullName>
    </submittedName>
</protein>
<organism evidence="2 3">
    <name type="scientific">Nocardia goodfellowii</name>
    <dbReference type="NCBI Taxonomy" id="882446"/>
    <lineage>
        <taxon>Bacteria</taxon>
        <taxon>Bacillati</taxon>
        <taxon>Actinomycetota</taxon>
        <taxon>Actinomycetes</taxon>
        <taxon>Mycobacteriales</taxon>
        <taxon>Nocardiaceae</taxon>
        <taxon>Nocardia</taxon>
    </lineage>
</organism>
<feature type="transmembrane region" description="Helical" evidence="1">
    <location>
        <begin position="53"/>
        <end position="71"/>
    </location>
</feature>
<dbReference type="EMBL" id="JAGGMR010000001">
    <property type="protein sequence ID" value="MBP2190809.1"/>
    <property type="molecule type" value="Genomic_DNA"/>
</dbReference>
<feature type="transmembrane region" description="Helical" evidence="1">
    <location>
        <begin position="14"/>
        <end position="33"/>
    </location>
</feature>
<comment type="caution">
    <text evidence="2">The sequence shown here is derived from an EMBL/GenBank/DDBJ whole genome shotgun (WGS) entry which is preliminary data.</text>
</comment>
<keyword evidence="3" id="KW-1185">Reference proteome</keyword>
<keyword evidence="1" id="KW-0812">Transmembrane</keyword>
<keyword evidence="1" id="KW-0472">Membrane</keyword>
<proteinExistence type="predicted"/>
<evidence type="ECO:0000313" key="2">
    <source>
        <dbReference type="EMBL" id="MBP2190809.1"/>
    </source>
</evidence>
<keyword evidence="1" id="KW-1133">Transmembrane helix</keyword>
<reference evidence="2 3" key="1">
    <citation type="submission" date="2021-03" db="EMBL/GenBank/DDBJ databases">
        <title>Sequencing the genomes of 1000 actinobacteria strains.</title>
        <authorList>
            <person name="Klenk H.-P."/>
        </authorList>
    </citation>
    <scope>NUCLEOTIDE SEQUENCE [LARGE SCALE GENOMIC DNA]</scope>
    <source>
        <strain evidence="2 3">DSM 45516</strain>
    </source>
</reference>
<evidence type="ECO:0000313" key="3">
    <source>
        <dbReference type="Proteomes" id="UP001519325"/>
    </source>
</evidence>
<feature type="transmembrane region" description="Helical" evidence="1">
    <location>
        <begin position="102"/>
        <end position="124"/>
    </location>
</feature>